<organism evidence="2 3">
    <name type="scientific">Hibiscus syriacus</name>
    <name type="common">Rose of Sharon</name>
    <dbReference type="NCBI Taxonomy" id="106335"/>
    <lineage>
        <taxon>Eukaryota</taxon>
        <taxon>Viridiplantae</taxon>
        <taxon>Streptophyta</taxon>
        <taxon>Embryophyta</taxon>
        <taxon>Tracheophyta</taxon>
        <taxon>Spermatophyta</taxon>
        <taxon>Magnoliopsida</taxon>
        <taxon>eudicotyledons</taxon>
        <taxon>Gunneridae</taxon>
        <taxon>Pentapetalae</taxon>
        <taxon>rosids</taxon>
        <taxon>malvids</taxon>
        <taxon>Malvales</taxon>
        <taxon>Malvaceae</taxon>
        <taxon>Malvoideae</taxon>
        <taxon>Hibiscus</taxon>
    </lineage>
</organism>
<dbReference type="Proteomes" id="UP000436088">
    <property type="component" value="Unassembled WGS sequence"/>
</dbReference>
<protein>
    <submittedName>
        <fullName evidence="2">Uncharacterized protein</fullName>
    </submittedName>
</protein>
<accession>A0A6A3BE73</accession>
<evidence type="ECO:0000313" key="3">
    <source>
        <dbReference type="Proteomes" id="UP000436088"/>
    </source>
</evidence>
<dbReference type="AlphaFoldDB" id="A0A6A3BE73"/>
<evidence type="ECO:0000313" key="2">
    <source>
        <dbReference type="EMBL" id="KAE8715306.1"/>
    </source>
</evidence>
<feature type="compositionally biased region" description="Basic and acidic residues" evidence="1">
    <location>
        <begin position="239"/>
        <end position="250"/>
    </location>
</feature>
<proteinExistence type="predicted"/>
<keyword evidence="3" id="KW-1185">Reference proteome</keyword>
<comment type="caution">
    <text evidence="2">The sequence shown here is derived from an EMBL/GenBank/DDBJ whole genome shotgun (WGS) entry which is preliminary data.</text>
</comment>
<feature type="region of interest" description="Disordered" evidence="1">
    <location>
        <begin position="239"/>
        <end position="270"/>
    </location>
</feature>
<feature type="compositionally biased region" description="Polar residues" evidence="1">
    <location>
        <begin position="251"/>
        <end position="262"/>
    </location>
</feature>
<gene>
    <name evidence="2" type="ORF">F3Y22_tig00110177pilonHSYRG00031</name>
</gene>
<name>A0A6A3BE73_HIBSY</name>
<evidence type="ECO:0000256" key="1">
    <source>
        <dbReference type="SAM" id="MobiDB-lite"/>
    </source>
</evidence>
<sequence>MKTDIELDGIDNSGVNQSPCLAERKNYNLETEEPNALHFPEIKDDDSWEVDSCSKLNIVSSMKPEMVVDCGLDERKHLENPDESNIFTNMEMKLFFGVEDEVKNSDAKARSSNDVALDMSITECNSSDIKEDIEDTYFTVRKDVPEDTEETMELSNDLSGLDAAMADKSPLLKGSEIGKGEDSENAAAFRTELNLLNATAGKERSKSVPVKQLISSIMKSKSKPGLIQRTPKLPIFHDMKENERSSKREQISNQTTPKTTSKLRLPLRRI</sequence>
<dbReference type="EMBL" id="VEPZ02000862">
    <property type="protein sequence ID" value="KAE8715306.1"/>
    <property type="molecule type" value="Genomic_DNA"/>
</dbReference>
<reference evidence="2" key="1">
    <citation type="submission" date="2019-09" db="EMBL/GenBank/DDBJ databases">
        <title>Draft genome information of white flower Hibiscus syriacus.</title>
        <authorList>
            <person name="Kim Y.-M."/>
        </authorList>
    </citation>
    <scope>NUCLEOTIDE SEQUENCE [LARGE SCALE GENOMIC DNA]</scope>
    <source>
        <strain evidence="2">YM2019G1</strain>
    </source>
</reference>